<dbReference type="STRING" id="211586.SO_3488"/>
<dbReference type="InterPro" id="IPR014710">
    <property type="entry name" value="RmlC-like_jellyroll"/>
</dbReference>
<dbReference type="PANTHER" id="PTHR11019:SF159">
    <property type="entry name" value="TRANSCRIPTIONAL REGULATOR-RELATED"/>
    <property type="match status" value="1"/>
</dbReference>
<dbReference type="InterPro" id="IPR018062">
    <property type="entry name" value="HTH_AraC-typ_CS"/>
</dbReference>
<evidence type="ECO:0000313" key="7">
    <source>
        <dbReference type="Proteomes" id="UP000008186"/>
    </source>
</evidence>
<dbReference type="SMART" id="SM00342">
    <property type="entry name" value="HTH_ARAC"/>
    <property type="match status" value="1"/>
</dbReference>
<keyword evidence="4" id="KW-0804">Transcription</keyword>
<reference evidence="6 7" key="2">
    <citation type="journal article" date="2005" name="Proteomics">
        <title>Global detection and characterization of hypothetical proteins in Shewanella oneidensis MR-1 using LC-MS based proteomics.</title>
        <authorList>
            <person name="Elias D.A."/>
            <person name="Monroe M.E."/>
            <person name="Marshall M.J."/>
            <person name="Romine M.F."/>
            <person name="Belieav A.S."/>
            <person name="Fredrickson J.K."/>
            <person name="Anderson G.A."/>
            <person name="Smith R.D."/>
            <person name="Lipton M.S."/>
        </authorList>
    </citation>
    <scope>NUCLEOTIDE SEQUENCE [LARGE SCALE GENOMIC DNA]</scope>
    <source>
        <strain evidence="7">ATCC 700550 / JCM 31522 / CIP 106686 / LMG 19005 / NCIMB 14063 / MR-1</strain>
    </source>
</reference>
<dbReference type="PATRIC" id="fig|211586.12.peg.3385"/>
<feature type="domain" description="HTH araC/xylS-type" evidence="5">
    <location>
        <begin position="156"/>
        <end position="255"/>
    </location>
</feature>
<evidence type="ECO:0000313" key="6">
    <source>
        <dbReference type="EMBL" id="AAN56481.1"/>
    </source>
</evidence>
<dbReference type="EMBL" id="AE014299">
    <property type="protein sequence ID" value="AAN56481.1"/>
    <property type="molecule type" value="Genomic_DNA"/>
</dbReference>
<keyword evidence="1" id="KW-0678">Repressor</keyword>
<sequence>MAFIKPEQQFNPDALHNLVIGIAADMGKHDSGMHHHHKAQLLYASAGCMRFSLADTQVVLPPTRAAWLPAGVEHHVTMRNVVAYRSLYFEPEAVASLPSEVTIFHVNPLLKALIDTMSYWPWNKPRYSQHNAFALFCEELENAKAENLALPLPQDKRLQTWLKQVLQQEMQPANLKEMAIEIGASERTISRIFSSQTGMAYQAWRQQWRLLSAIEQLAAGTSVAQAGFNLQFSSDSAFISFFKQYTGTTPAQYFK</sequence>
<keyword evidence="7" id="KW-1185">Reference proteome</keyword>
<dbReference type="AlphaFoldDB" id="Q8EBM3"/>
<dbReference type="eggNOG" id="COG2207">
    <property type="taxonomic scope" value="Bacteria"/>
</dbReference>
<proteinExistence type="predicted"/>
<keyword evidence="2" id="KW-0805">Transcription regulation</keyword>
<dbReference type="Pfam" id="PF12833">
    <property type="entry name" value="HTH_18"/>
    <property type="match status" value="1"/>
</dbReference>
<reference evidence="6 7" key="4">
    <citation type="journal article" date="2011" name="BMC Genomics">
        <title>Genome-wide protein localization prediction strategies for gram negative bacteria.</title>
        <authorList>
            <person name="Romine M.F."/>
        </authorList>
    </citation>
    <scope>NUCLEOTIDE SEQUENCE [LARGE SCALE GENOMIC DNA]</scope>
    <source>
        <strain evidence="7">ATCC 700550 / JCM 31522 / CIP 106686 / LMG 19005 / NCIMB 14063 / MR-1</strain>
    </source>
</reference>
<evidence type="ECO:0000256" key="3">
    <source>
        <dbReference type="ARBA" id="ARBA00023125"/>
    </source>
</evidence>
<dbReference type="InterPro" id="IPR018060">
    <property type="entry name" value="HTH_AraC"/>
</dbReference>
<dbReference type="GO" id="GO:0003700">
    <property type="term" value="F:DNA-binding transcription factor activity"/>
    <property type="evidence" value="ECO:0007669"/>
    <property type="project" value="InterPro"/>
</dbReference>
<protein>
    <submittedName>
        <fullName evidence="6">Transcriptional regulator AraC family</fullName>
    </submittedName>
</protein>
<dbReference type="FunFam" id="1.10.10.60:FF:000132">
    <property type="entry name" value="AraC family transcriptional regulator"/>
    <property type="match status" value="1"/>
</dbReference>
<dbReference type="HOGENOM" id="CLU_000445_87_0_6"/>
<reference evidence="6 7" key="1">
    <citation type="journal article" date="2002" name="Nat. Biotechnol.">
        <title>Genome sequence of the dissimilatory metal ion-reducing bacterium Shewanella oneidensis.</title>
        <authorList>
            <person name="Heidelberg J.F."/>
            <person name="Paulsen I.T."/>
            <person name="Nelson K.E."/>
            <person name="Gaidos E.J."/>
            <person name="Nelson W.C."/>
            <person name="Read T.D."/>
            <person name="Eisen J.A."/>
            <person name="Seshadri R."/>
            <person name="Ward N."/>
            <person name="Methe B."/>
            <person name="Clayton R.A."/>
            <person name="Meyer T."/>
            <person name="Tsapin A."/>
            <person name="Scott J."/>
            <person name="Beanan M."/>
            <person name="Brinkac L."/>
            <person name="Daugherty S."/>
            <person name="DeBoy R.T."/>
            <person name="Dodson R.J."/>
            <person name="Durkin A.S."/>
            <person name="Haft D.H."/>
            <person name="Kolonay J.F."/>
            <person name="Madupu R."/>
            <person name="Peterson J.D."/>
            <person name="Umayam L.A."/>
            <person name="White O."/>
            <person name="Wolf A.M."/>
            <person name="Vamathevan J."/>
            <person name="Weidman J."/>
            <person name="Impraim M."/>
            <person name="Lee K."/>
            <person name="Berry K."/>
            <person name="Lee C."/>
            <person name="Mueller J."/>
            <person name="Khouri H."/>
            <person name="Gill J."/>
            <person name="Utterback T.R."/>
            <person name="McDonald L.A."/>
            <person name="Feldblyum T.V."/>
            <person name="Smith H.O."/>
            <person name="Venter J.C."/>
            <person name="Nealson K.H."/>
            <person name="Fraser C.M."/>
        </authorList>
    </citation>
    <scope>NUCLEOTIDE SEQUENCE [LARGE SCALE GENOMIC DNA]</scope>
    <source>
        <strain evidence="7">ATCC 700550 / JCM 31522 / CIP 106686 / LMG 19005 / NCIMB 14063 / MR-1</strain>
    </source>
</reference>
<dbReference type="GO" id="GO:0003677">
    <property type="term" value="F:DNA binding"/>
    <property type="evidence" value="ECO:0000318"/>
    <property type="project" value="GO_Central"/>
</dbReference>
<dbReference type="InterPro" id="IPR003313">
    <property type="entry name" value="AraC-bd"/>
</dbReference>
<dbReference type="DNASU" id="1171162"/>
<dbReference type="SUPFAM" id="SSF51182">
    <property type="entry name" value="RmlC-like cupins"/>
    <property type="match status" value="1"/>
</dbReference>
<evidence type="ECO:0000256" key="4">
    <source>
        <dbReference type="ARBA" id="ARBA00023163"/>
    </source>
</evidence>
<dbReference type="GO" id="GO:0043565">
    <property type="term" value="F:sequence-specific DNA binding"/>
    <property type="evidence" value="ECO:0007669"/>
    <property type="project" value="InterPro"/>
</dbReference>
<dbReference type="CDD" id="cd06124">
    <property type="entry name" value="cupin_NimR-like_N"/>
    <property type="match status" value="1"/>
</dbReference>
<dbReference type="PROSITE" id="PS01124">
    <property type="entry name" value="HTH_ARAC_FAMILY_2"/>
    <property type="match status" value="1"/>
</dbReference>
<dbReference type="GO" id="GO:0006355">
    <property type="term" value="P:regulation of DNA-templated transcription"/>
    <property type="evidence" value="ECO:0000318"/>
    <property type="project" value="GO_Central"/>
</dbReference>
<name>Q8EBM3_SHEON</name>
<dbReference type="RefSeq" id="WP_011073329.1">
    <property type="nucleotide sequence ID" value="NC_004347.2"/>
</dbReference>
<dbReference type="PhylomeDB" id="Q8EBM3"/>
<dbReference type="Gene3D" id="2.60.120.10">
    <property type="entry name" value="Jelly Rolls"/>
    <property type="match status" value="1"/>
</dbReference>
<gene>
    <name evidence="6" type="ordered locus">SO_3488</name>
</gene>
<dbReference type="PANTHER" id="PTHR11019">
    <property type="entry name" value="HTH-TYPE TRANSCRIPTIONAL REGULATOR NIMR"/>
    <property type="match status" value="1"/>
</dbReference>
<organism evidence="6 7">
    <name type="scientific">Shewanella oneidensis (strain ATCC 700550 / JCM 31522 / CIP 106686 / LMG 19005 / NCIMB 14063 / MR-1)</name>
    <dbReference type="NCBI Taxonomy" id="211586"/>
    <lineage>
        <taxon>Bacteria</taxon>
        <taxon>Pseudomonadati</taxon>
        <taxon>Pseudomonadota</taxon>
        <taxon>Gammaproteobacteria</taxon>
        <taxon>Alteromonadales</taxon>
        <taxon>Shewanellaceae</taxon>
        <taxon>Shewanella</taxon>
    </lineage>
</organism>
<dbReference type="Proteomes" id="UP000008186">
    <property type="component" value="Chromosome"/>
</dbReference>
<keyword evidence="3" id="KW-0238">DNA-binding</keyword>
<dbReference type="InterPro" id="IPR009057">
    <property type="entry name" value="Homeodomain-like_sf"/>
</dbReference>
<evidence type="ECO:0000259" key="5">
    <source>
        <dbReference type="PROSITE" id="PS01124"/>
    </source>
</evidence>
<dbReference type="PROSITE" id="PS00041">
    <property type="entry name" value="HTH_ARAC_FAMILY_1"/>
    <property type="match status" value="1"/>
</dbReference>
<dbReference type="InterPro" id="IPR011051">
    <property type="entry name" value="RmlC_Cupin_sf"/>
</dbReference>
<dbReference type="SUPFAM" id="SSF46689">
    <property type="entry name" value="Homeodomain-like"/>
    <property type="match status" value="1"/>
</dbReference>
<dbReference type="Pfam" id="PF02311">
    <property type="entry name" value="AraC_binding"/>
    <property type="match status" value="1"/>
</dbReference>
<accession>Q8EBM3</accession>
<evidence type="ECO:0000256" key="2">
    <source>
        <dbReference type="ARBA" id="ARBA00023015"/>
    </source>
</evidence>
<dbReference type="OrthoDB" id="5949386at2"/>
<evidence type="ECO:0000256" key="1">
    <source>
        <dbReference type="ARBA" id="ARBA00022491"/>
    </source>
</evidence>
<dbReference type="KEGG" id="son:SO_3488"/>
<dbReference type="PaxDb" id="211586-SO_3488"/>
<reference evidence="6 7" key="3">
    <citation type="journal article" date="2008" name="Appl. Environ. Microbiol.">
        <title>Identification of mobile elements and pseudogenes in the Shewanella oneidensis MR-1 genome.</title>
        <authorList>
            <person name="Romine M.F."/>
            <person name="Carlson T.S."/>
            <person name="Norbeck A.D."/>
            <person name="McCue L.A."/>
            <person name="Lipton M.S."/>
        </authorList>
    </citation>
    <scope>NUCLEOTIDE SEQUENCE [LARGE SCALE GENOMIC DNA]</scope>
    <source>
        <strain evidence="7">ATCC 700550 / JCM 31522 / CIP 106686 / LMG 19005 / NCIMB 14063 / MR-1</strain>
    </source>
</reference>
<dbReference type="BioCyc" id="SONE211586:G1GMP-3253-MONOMER"/>
<dbReference type="Gene3D" id="1.10.10.60">
    <property type="entry name" value="Homeodomain-like"/>
    <property type="match status" value="1"/>
</dbReference>